<dbReference type="AlphaFoldDB" id="T0CGK8"/>
<reference evidence="2" key="1">
    <citation type="journal article" date="2022" name="G3 (Bethesda)">
        <title>Unveiling the complete genome sequence of Alicyclobacillus acidoterrestris DSM 3922T, a taint-producing strain.</title>
        <authorList>
            <person name="Leonardo I.C."/>
            <person name="Barreto Crespo M.T."/>
            <person name="Gaspar F.B."/>
        </authorList>
    </citation>
    <scope>NUCLEOTIDE SEQUENCE [LARGE SCALE GENOMIC DNA]</scope>
    <source>
        <strain evidence="2">DSM 3922</strain>
    </source>
</reference>
<sequence>MAEDDLSKYEDWLTQLCREVRPLDDITVWVEQVNDPPLGSYIIHFNRNDNGNVVNTEIVSISRLDIEDKSAGQKILAAINKV</sequence>
<dbReference type="RefSeq" id="WP_021295392.1">
    <property type="nucleotide sequence ID" value="NZ_AURB01000066.1"/>
</dbReference>
<protein>
    <submittedName>
        <fullName evidence="1">Uncharacterized protein</fullName>
    </submittedName>
</protein>
<dbReference type="Proteomes" id="UP000829401">
    <property type="component" value="Chromosome"/>
</dbReference>
<name>T0CGK8_ALIAG</name>
<dbReference type="EMBL" id="CP080467">
    <property type="protein sequence ID" value="UNO49368.1"/>
    <property type="molecule type" value="Genomic_DNA"/>
</dbReference>
<dbReference type="KEGG" id="aaco:K1I37_02085"/>
<keyword evidence="2" id="KW-1185">Reference proteome</keyword>
<evidence type="ECO:0000313" key="1">
    <source>
        <dbReference type="EMBL" id="UNO49368.1"/>
    </source>
</evidence>
<organism evidence="1 2">
    <name type="scientific">Alicyclobacillus acidoterrestris (strain ATCC 49025 / DSM 3922 / CIP 106132 / NCIMB 13137 / GD3B)</name>
    <dbReference type="NCBI Taxonomy" id="1356854"/>
    <lineage>
        <taxon>Bacteria</taxon>
        <taxon>Bacillati</taxon>
        <taxon>Bacillota</taxon>
        <taxon>Bacilli</taxon>
        <taxon>Bacillales</taxon>
        <taxon>Alicyclobacillaceae</taxon>
        <taxon>Alicyclobacillus</taxon>
    </lineage>
</organism>
<gene>
    <name evidence="1" type="ORF">K1I37_02085</name>
</gene>
<accession>T0CGK8</accession>
<dbReference type="OrthoDB" id="2376467at2"/>
<proteinExistence type="predicted"/>
<evidence type="ECO:0000313" key="2">
    <source>
        <dbReference type="Proteomes" id="UP000829401"/>
    </source>
</evidence>
<accession>A0A9E6ZHX3</accession>